<keyword evidence="9 11" id="KW-0472">Membrane</keyword>
<evidence type="ECO:0000256" key="5">
    <source>
        <dbReference type="ARBA" id="ARBA00022692"/>
    </source>
</evidence>
<dbReference type="InterPro" id="IPR023011">
    <property type="entry name" value="ATP_synth_F0_asu_AS"/>
</dbReference>
<evidence type="ECO:0000256" key="1">
    <source>
        <dbReference type="ARBA" id="ARBA00004141"/>
    </source>
</evidence>
<organism evidence="13 14">
    <name type="scientific">Marinicrinis lubricantis</name>
    <dbReference type="NCBI Taxonomy" id="2086470"/>
    <lineage>
        <taxon>Bacteria</taxon>
        <taxon>Bacillati</taxon>
        <taxon>Bacillota</taxon>
        <taxon>Bacilli</taxon>
        <taxon>Bacillales</taxon>
        <taxon>Paenibacillaceae</taxon>
    </lineage>
</organism>
<dbReference type="CDD" id="cd00310">
    <property type="entry name" value="ATP-synt_Fo_a_6"/>
    <property type="match status" value="1"/>
</dbReference>
<dbReference type="InterPro" id="IPR045082">
    <property type="entry name" value="ATP_syn_F0_a_bact/chloroplast"/>
</dbReference>
<evidence type="ECO:0000256" key="4">
    <source>
        <dbReference type="ARBA" id="ARBA00022547"/>
    </source>
</evidence>
<dbReference type="SUPFAM" id="SSF81336">
    <property type="entry name" value="F1F0 ATP synthase subunit A"/>
    <property type="match status" value="1"/>
</dbReference>
<name>A0ABW1IL04_9BACL</name>
<dbReference type="EMBL" id="JBHSQV010000027">
    <property type="protein sequence ID" value="MFC5985513.1"/>
    <property type="molecule type" value="Genomic_DNA"/>
</dbReference>
<evidence type="ECO:0000256" key="12">
    <source>
        <dbReference type="RuleBase" id="RU000483"/>
    </source>
</evidence>
<keyword evidence="7 11" id="KW-1133">Transmembrane helix</keyword>
<accession>A0ABW1IL04</accession>
<evidence type="ECO:0000313" key="14">
    <source>
        <dbReference type="Proteomes" id="UP001596250"/>
    </source>
</evidence>
<comment type="similarity">
    <text evidence="2 11 12">Belongs to the ATPase A chain family.</text>
</comment>
<feature type="transmembrane region" description="Helical" evidence="11">
    <location>
        <begin position="16"/>
        <end position="37"/>
    </location>
</feature>
<evidence type="ECO:0000256" key="6">
    <source>
        <dbReference type="ARBA" id="ARBA00022781"/>
    </source>
</evidence>
<protein>
    <recommendedName>
        <fullName evidence="11 12">ATP synthase subunit a</fullName>
    </recommendedName>
    <alternativeName>
        <fullName evidence="11">ATP synthase F0 sector subunit a</fullName>
    </alternativeName>
    <alternativeName>
        <fullName evidence="11">F-ATPase subunit 6</fullName>
    </alternativeName>
</protein>
<feature type="transmembrane region" description="Helical" evidence="11">
    <location>
        <begin position="197"/>
        <end position="219"/>
    </location>
</feature>
<dbReference type="PANTHER" id="PTHR42823:SF3">
    <property type="entry name" value="ATP SYNTHASE SUBUNIT A, CHLOROPLASTIC"/>
    <property type="match status" value="1"/>
</dbReference>
<dbReference type="RefSeq" id="WP_379892421.1">
    <property type="nucleotide sequence ID" value="NZ_CBCSCT010000009.1"/>
</dbReference>
<dbReference type="NCBIfam" id="TIGR01131">
    <property type="entry name" value="ATP_synt_6_or_A"/>
    <property type="match status" value="1"/>
</dbReference>
<comment type="subcellular location">
    <subcellularLocation>
        <location evidence="11 12">Cell membrane</location>
        <topology evidence="11 12">Multi-pass membrane protein</topology>
    </subcellularLocation>
    <subcellularLocation>
        <location evidence="1">Membrane</location>
        <topology evidence="1">Multi-pass membrane protein</topology>
    </subcellularLocation>
</comment>
<keyword evidence="8 11" id="KW-0406">Ion transport</keyword>
<comment type="caution">
    <text evidence="13">The sequence shown here is derived from an EMBL/GenBank/DDBJ whole genome shotgun (WGS) entry which is preliminary data.</text>
</comment>
<keyword evidence="6 11" id="KW-0375">Hydrogen ion transport</keyword>
<evidence type="ECO:0000256" key="3">
    <source>
        <dbReference type="ARBA" id="ARBA00022448"/>
    </source>
</evidence>
<sequence length="257" mass="28851">MHDLPIIKLGGIPVDLSSIIMITVTFIVVFVLCLLATRRLSVTAPSKLQNFMEWVVEFVQNIVASAMPLKKGRPFIGLGLTLILFIFVSNLLGLPFAIVTEHEEEFTLFGTTIFSAADVHHAHETGEHLALLWWKSPTADLSVTMGLAFIIFLMIHYFGVKNNRKHYLKHYVEPYPIFFPLNLIEQIARPVTLGVRLYANIYAGEILIATIVSAGWFGLPLMMAWQGFSLFVGGLQAFLFTMLAMVYISQATVHEEH</sequence>
<keyword evidence="11" id="KW-1003">Cell membrane</keyword>
<dbReference type="Pfam" id="PF00119">
    <property type="entry name" value="ATP-synt_A"/>
    <property type="match status" value="1"/>
</dbReference>
<evidence type="ECO:0000256" key="10">
    <source>
        <dbReference type="ARBA" id="ARBA00023310"/>
    </source>
</evidence>
<feature type="transmembrane region" description="Helical" evidence="11">
    <location>
        <begin position="225"/>
        <end position="248"/>
    </location>
</feature>
<dbReference type="PROSITE" id="PS00449">
    <property type="entry name" value="ATPASE_A"/>
    <property type="match status" value="1"/>
</dbReference>
<evidence type="ECO:0000256" key="7">
    <source>
        <dbReference type="ARBA" id="ARBA00022989"/>
    </source>
</evidence>
<evidence type="ECO:0000256" key="2">
    <source>
        <dbReference type="ARBA" id="ARBA00006810"/>
    </source>
</evidence>
<dbReference type="InterPro" id="IPR000568">
    <property type="entry name" value="ATP_synth_F0_asu"/>
</dbReference>
<dbReference type="HAMAP" id="MF_01393">
    <property type="entry name" value="ATP_synth_a_bact"/>
    <property type="match status" value="1"/>
</dbReference>
<reference evidence="14" key="1">
    <citation type="journal article" date="2019" name="Int. J. Syst. Evol. Microbiol.">
        <title>The Global Catalogue of Microorganisms (GCM) 10K type strain sequencing project: providing services to taxonomists for standard genome sequencing and annotation.</title>
        <authorList>
            <consortium name="The Broad Institute Genomics Platform"/>
            <consortium name="The Broad Institute Genome Sequencing Center for Infectious Disease"/>
            <person name="Wu L."/>
            <person name="Ma J."/>
        </authorList>
    </citation>
    <scope>NUCLEOTIDE SEQUENCE [LARGE SCALE GENOMIC DNA]</scope>
    <source>
        <strain evidence="14">CCM 8749</strain>
    </source>
</reference>
<keyword evidence="5 11" id="KW-0812">Transmembrane</keyword>
<dbReference type="PRINTS" id="PR00123">
    <property type="entry name" value="ATPASEA"/>
</dbReference>
<dbReference type="Proteomes" id="UP001596250">
    <property type="component" value="Unassembled WGS sequence"/>
</dbReference>
<keyword evidence="4 11" id="KW-0138">CF(0)</keyword>
<proteinExistence type="inferred from homology"/>
<evidence type="ECO:0000313" key="13">
    <source>
        <dbReference type="EMBL" id="MFC5985513.1"/>
    </source>
</evidence>
<evidence type="ECO:0000256" key="9">
    <source>
        <dbReference type="ARBA" id="ARBA00023136"/>
    </source>
</evidence>
<evidence type="ECO:0000256" key="8">
    <source>
        <dbReference type="ARBA" id="ARBA00023065"/>
    </source>
</evidence>
<evidence type="ECO:0000256" key="11">
    <source>
        <dbReference type="HAMAP-Rule" id="MF_01393"/>
    </source>
</evidence>
<dbReference type="InterPro" id="IPR035908">
    <property type="entry name" value="F0_ATP_A_sf"/>
</dbReference>
<gene>
    <name evidence="11 13" type="primary">atpB</name>
    <name evidence="13" type="ORF">ACFPXP_03560</name>
</gene>
<dbReference type="PANTHER" id="PTHR42823">
    <property type="entry name" value="ATP SYNTHASE SUBUNIT A, CHLOROPLASTIC"/>
    <property type="match status" value="1"/>
</dbReference>
<feature type="transmembrane region" description="Helical" evidence="11">
    <location>
        <begin position="75"/>
        <end position="98"/>
    </location>
</feature>
<keyword evidence="10 11" id="KW-0066">ATP synthesis</keyword>
<keyword evidence="14" id="KW-1185">Reference proteome</keyword>
<keyword evidence="3 11" id="KW-0813">Transport</keyword>
<feature type="transmembrane region" description="Helical" evidence="11">
    <location>
        <begin position="141"/>
        <end position="160"/>
    </location>
</feature>
<dbReference type="Gene3D" id="1.20.120.220">
    <property type="entry name" value="ATP synthase, F0 complex, subunit A"/>
    <property type="match status" value="1"/>
</dbReference>
<comment type="function">
    <text evidence="11 12">Key component of the proton channel; it plays a direct role in the translocation of protons across the membrane.</text>
</comment>